<dbReference type="GO" id="GO:0004563">
    <property type="term" value="F:beta-N-acetylhexosaminidase activity"/>
    <property type="evidence" value="ECO:0007669"/>
    <property type="project" value="UniProtKB-EC"/>
</dbReference>
<dbReference type="Pfam" id="PF00728">
    <property type="entry name" value="Glyco_hydro_20"/>
    <property type="match status" value="1"/>
</dbReference>
<reference evidence="9" key="1">
    <citation type="journal article" date="2015" name="PLoS Genet.">
        <title>Genome Sequence and Transcriptome Analyses of Chrysochromulina tobin: Metabolic Tools for Enhanced Algal Fitness in the Prominent Order Prymnesiales (Haptophyceae).</title>
        <authorList>
            <person name="Hovde B.T."/>
            <person name="Deodato C.R."/>
            <person name="Hunsperger H.M."/>
            <person name="Ryken S.A."/>
            <person name="Yost W."/>
            <person name="Jha R.K."/>
            <person name="Patterson J."/>
            <person name="Monnat R.J. Jr."/>
            <person name="Barlow S.B."/>
            <person name="Starkenburg S.R."/>
            <person name="Cattolico R.A."/>
        </authorList>
    </citation>
    <scope>NUCLEOTIDE SEQUENCE</scope>
    <source>
        <strain evidence="9">CCMP291</strain>
    </source>
</reference>
<dbReference type="Gene3D" id="3.20.20.80">
    <property type="entry name" value="Glycosidases"/>
    <property type="match status" value="1"/>
</dbReference>
<organism evidence="8 9">
    <name type="scientific">Chrysochromulina tobinii</name>
    <dbReference type="NCBI Taxonomy" id="1460289"/>
    <lineage>
        <taxon>Eukaryota</taxon>
        <taxon>Haptista</taxon>
        <taxon>Haptophyta</taxon>
        <taxon>Prymnesiophyceae</taxon>
        <taxon>Prymnesiales</taxon>
        <taxon>Chrysochromulinaceae</taxon>
        <taxon>Chrysochromulina</taxon>
    </lineage>
</organism>
<dbReference type="PANTHER" id="PTHR22600">
    <property type="entry name" value="BETA-HEXOSAMINIDASE"/>
    <property type="match status" value="1"/>
</dbReference>
<dbReference type="PANTHER" id="PTHR22600:SF26">
    <property type="entry name" value="BETA-N-ACETYLHEXOSAMINIDASE"/>
    <property type="match status" value="1"/>
</dbReference>
<comment type="caution">
    <text evidence="8">The sequence shown here is derived from an EMBL/GenBank/DDBJ whole genome shotgun (WGS) entry which is preliminary data.</text>
</comment>
<dbReference type="InterPro" id="IPR015883">
    <property type="entry name" value="Glyco_hydro_20_cat"/>
</dbReference>
<keyword evidence="9" id="KW-1185">Reference proteome</keyword>
<proteinExistence type="inferred from homology"/>
<comment type="catalytic activity">
    <reaction evidence="1">
        <text>Hydrolysis of terminal non-reducing N-acetyl-D-hexosamine residues in N-acetyl-beta-D-hexosaminides.</text>
        <dbReference type="EC" id="3.2.1.52"/>
    </reaction>
</comment>
<dbReference type="InterPro" id="IPR025705">
    <property type="entry name" value="Beta_hexosaminidase_sua/sub"/>
</dbReference>
<dbReference type="SUPFAM" id="SSF51445">
    <property type="entry name" value="(Trans)glycosidases"/>
    <property type="match status" value="1"/>
</dbReference>
<dbReference type="OrthoDB" id="428480at2759"/>
<dbReference type="PROSITE" id="PS50231">
    <property type="entry name" value="RICIN_B_LECTIN"/>
    <property type="match status" value="1"/>
</dbReference>
<keyword evidence="4" id="KW-0732">Signal</keyword>
<dbReference type="AlphaFoldDB" id="A0A0M0K0D8"/>
<evidence type="ECO:0000259" key="7">
    <source>
        <dbReference type="Pfam" id="PF00728"/>
    </source>
</evidence>
<name>A0A0M0K0D8_9EUKA</name>
<protein>
    <recommendedName>
        <fullName evidence="3">beta-N-acetylhexosaminidase</fullName>
        <ecNumber evidence="3">3.2.1.52</ecNumber>
    </recommendedName>
</protein>
<accession>A0A0M0K0D8</accession>
<evidence type="ECO:0000313" key="9">
    <source>
        <dbReference type="Proteomes" id="UP000037460"/>
    </source>
</evidence>
<dbReference type="Gene3D" id="2.80.10.50">
    <property type="match status" value="1"/>
</dbReference>
<dbReference type="InterPro" id="IPR017853">
    <property type="entry name" value="GH"/>
</dbReference>
<gene>
    <name evidence="8" type="ORF">Ctob_012749</name>
</gene>
<evidence type="ECO:0000256" key="5">
    <source>
        <dbReference type="ARBA" id="ARBA00022801"/>
    </source>
</evidence>
<evidence type="ECO:0000256" key="3">
    <source>
        <dbReference type="ARBA" id="ARBA00012663"/>
    </source>
</evidence>
<dbReference type="GO" id="GO:0005975">
    <property type="term" value="P:carbohydrate metabolic process"/>
    <property type="evidence" value="ECO:0007669"/>
    <property type="project" value="InterPro"/>
</dbReference>
<keyword evidence="5" id="KW-0378">Hydrolase</keyword>
<dbReference type="EMBL" id="JWZX01001918">
    <property type="protein sequence ID" value="KOO31853.1"/>
    <property type="molecule type" value="Genomic_DNA"/>
</dbReference>
<dbReference type="PRINTS" id="PR00738">
    <property type="entry name" value="GLHYDRLASE20"/>
</dbReference>
<evidence type="ECO:0000256" key="2">
    <source>
        <dbReference type="ARBA" id="ARBA00006285"/>
    </source>
</evidence>
<dbReference type="GO" id="GO:0016020">
    <property type="term" value="C:membrane"/>
    <property type="evidence" value="ECO:0007669"/>
    <property type="project" value="TreeGrafter"/>
</dbReference>
<dbReference type="GO" id="GO:0030203">
    <property type="term" value="P:glycosaminoglycan metabolic process"/>
    <property type="evidence" value="ECO:0007669"/>
    <property type="project" value="TreeGrafter"/>
</dbReference>
<evidence type="ECO:0000256" key="4">
    <source>
        <dbReference type="ARBA" id="ARBA00022729"/>
    </source>
</evidence>
<feature type="active site" description="Proton donor" evidence="6">
    <location>
        <position position="171"/>
    </location>
</feature>
<dbReference type="EC" id="3.2.1.52" evidence="3"/>
<evidence type="ECO:0000256" key="1">
    <source>
        <dbReference type="ARBA" id="ARBA00001231"/>
    </source>
</evidence>
<dbReference type="Proteomes" id="UP000037460">
    <property type="component" value="Unassembled WGS sequence"/>
</dbReference>
<evidence type="ECO:0000256" key="6">
    <source>
        <dbReference type="PIRSR" id="PIRSR625705-1"/>
    </source>
</evidence>
<sequence>MPHDTITVVDEPDYKWRGLMLDTGRRFFPLDTVKNLLDTMAGVKLNVLHLHASDFCRFAIESKRFPNLTSSLTGIKAGHYTQDDITEMISYASDRGIRVVPEFDVPGHSGGLLPLSGPGGIQFCESGSRPSSGRGQLYNDPAGKSYQTVHALLEEMSDLFPDEVMHLGCDETSVVGPCTLDSTFEFERKLATAVAVEFGKTPEGWEEIYFDAGAATNDTIVNAWSRHEAPDVTTTGRRAVESHSGNFYFTQAVPGGPDGWHMVYHDIGANVPAAQKSLLLGGEMSMWTDTYCYISQCGFGGSSLPVGSKLFGPERDHEFAASVGGMIWPRGFVGAQAFWHYNASVSPYDNDFVQAIWDVNEQLRARGSLTCPSKCSCDQMSACGQPFLPPTPPPKAGATLSIAPCASPGAASQMWLHATGMTSSPRAQAPLQLFHDTSLCVNVPAACSPSDCYPLRLERCSPGSNQSVWQHDAATSEMRLVVGTAVSNICMDVGTEVVGTYTCGSGDPSSRQPNQRWSYDADTGLVVSTSAPGPGPATYGGQCLTAVDVAKS</sequence>
<dbReference type="InterPro" id="IPR035992">
    <property type="entry name" value="Ricin_B-like_lectins"/>
</dbReference>
<evidence type="ECO:0000313" key="8">
    <source>
        <dbReference type="EMBL" id="KOO31853.1"/>
    </source>
</evidence>
<feature type="domain" description="Glycoside hydrolase family 20 catalytic" evidence="7">
    <location>
        <begin position="14"/>
        <end position="289"/>
    </location>
</feature>
<comment type="similarity">
    <text evidence="2">Belongs to the glycosyl hydrolase 20 family.</text>
</comment>
<dbReference type="SUPFAM" id="SSF50370">
    <property type="entry name" value="Ricin B-like lectins"/>
    <property type="match status" value="1"/>
</dbReference>